<dbReference type="PANTHER" id="PTHR19271">
    <property type="entry name" value="CYTOCHROME B"/>
    <property type="match status" value="1"/>
</dbReference>
<evidence type="ECO:0000256" key="13">
    <source>
        <dbReference type="ARBA" id="ARBA00023075"/>
    </source>
</evidence>
<dbReference type="PANTHER" id="PTHR19271:SF16">
    <property type="entry name" value="CYTOCHROME B"/>
    <property type="match status" value="1"/>
</dbReference>
<feature type="transmembrane region" description="Helical" evidence="16">
    <location>
        <begin position="175"/>
        <end position="195"/>
    </location>
</feature>
<evidence type="ECO:0000256" key="9">
    <source>
        <dbReference type="ARBA" id="ARBA00022792"/>
    </source>
</evidence>
<sequence length="350" mass="39641">MLGVYSFRLCGRSFSLFSVMRPLLDLPSPSNLTFMWNFGSLLFVLMVVQVFSGLVLSTWYNTYVPFEAVDHLCREVCYGSFLRNLHAVGSSLIFIVLYLHMGRALLLYSKSALTWLSGVVLFLLLVVISFLGYTLPWGTMSYWAATVILSLFTVILPVEYLYADYIVSHNTLCRIYTLHFLLPFVLLVMVCVHVVSLHSKGSSAAFTPVTIVDYTKLHFHPLYTLKDSFIIVCVLLGMCLITLLYYSYAYHPDNFSESNPLQTPAHIEPEWYFLWMYAILRCMPSKLGGIIAVVVILLLLALSHQQRLTSPWSVVATFFILTYVGSCEPSYPYDVVSRVATVLMALLLSV</sequence>
<evidence type="ECO:0000259" key="17">
    <source>
        <dbReference type="PROSITE" id="PS51002"/>
    </source>
</evidence>
<dbReference type="InterPro" id="IPR005797">
    <property type="entry name" value="Cyt_b/b6_N"/>
</dbReference>
<dbReference type="InterPro" id="IPR027387">
    <property type="entry name" value="Cytb/b6-like_sf"/>
</dbReference>
<gene>
    <name evidence="19" type="primary">cob</name>
</gene>
<evidence type="ECO:0000256" key="4">
    <source>
        <dbReference type="ARBA" id="ARBA00022448"/>
    </source>
</evidence>
<protein>
    <recommendedName>
        <fullName evidence="3 16">Cytochrome b</fullName>
    </recommendedName>
</protein>
<feature type="transmembrane region" description="Helical" evidence="16">
    <location>
        <begin position="112"/>
        <end position="135"/>
    </location>
</feature>
<evidence type="ECO:0000256" key="10">
    <source>
        <dbReference type="ARBA" id="ARBA00022982"/>
    </source>
</evidence>
<keyword evidence="13" id="KW-0830">Ubiquinone</keyword>
<name>A0A3G1SBZ5_9BILA</name>
<keyword evidence="14 16" id="KW-0496">Mitochondrion</keyword>
<feature type="domain" description="Cytochrome b/b6 N-terminal region profile" evidence="17">
    <location>
        <begin position="1"/>
        <end position="206"/>
    </location>
</feature>
<keyword evidence="12 16" id="KW-0408">Iron</keyword>
<dbReference type="GO" id="GO:0016491">
    <property type="term" value="F:oxidoreductase activity"/>
    <property type="evidence" value="ECO:0007669"/>
    <property type="project" value="UniProtKB-UniRule"/>
</dbReference>
<dbReference type="Pfam" id="PF00033">
    <property type="entry name" value="Cytochrome_B"/>
    <property type="match status" value="1"/>
</dbReference>
<evidence type="ECO:0000256" key="14">
    <source>
        <dbReference type="ARBA" id="ARBA00023128"/>
    </source>
</evidence>
<keyword evidence="10 16" id="KW-0249">Electron transport</keyword>
<evidence type="ECO:0000256" key="6">
    <source>
        <dbReference type="ARBA" id="ARBA00022660"/>
    </source>
</evidence>
<evidence type="ECO:0000256" key="15">
    <source>
        <dbReference type="ARBA" id="ARBA00023136"/>
    </source>
</evidence>
<dbReference type="GO" id="GO:0008121">
    <property type="term" value="F:quinol-cytochrome-c reductase activity"/>
    <property type="evidence" value="ECO:0007669"/>
    <property type="project" value="TreeGrafter"/>
</dbReference>
<evidence type="ECO:0000259" key="18">
    <source>
        <dbReference type="PROSITE" id="PS51003"/>
    </source>
</evidence>
<keyword evidence="7 16" id="KW-0812">Transmembrane</keyword>
<feature type="transmembrane region" description="Helical" evidence="16">
    <location>
        <begin position="141"/>
        <end position="163"/>
    </location>
</feature>
<evidence type="ECO:0000256" key="12">
    <source>
        <dbReference type="ARBA" id="ARBA00023004"/>
    </source>
</evidence>
<dbReference type="InterPro" id="IPR016174">
    <property type="entry name" value="Di-haem_cyt_TM"/>
</dbReference>
<dbReference type="PROSITE" id="PS51002">
    <property type="entry name" value="CYTB_NTER"/>
    <property type="match status" value="1"/>
</dbReference>
<evidence type="ECO:0000256" key="11">
    <source>
        <dbReference type="ARBA" id="ARBA00022989"/>
    </source>
</evidence>
<keyword evidence="8 16" id="KW-0479">Metal-binding</keyword>
<keyword evidence="15 16" id="KW-0472">Membrane</keyword>
<evidence type="ECO:0000256" key="2">
    <source>
        <dbReference type="ARBA" id="ARBA00004448"/>
    </source>
</evidence>
<comment type="function">
    <text evidence="1 16">Component of the ubiquinol-cytochrome c reductase complex (complex III or cytochrome b-c1 complex) that is part of the mitochondrial respiratory chain. The b-c1 complex mediates electron transfer from ubiquinol to cytochrome c. Contributes to the generation of a proton gradient across the mitochondrial membrane that is then used for ATP synthesis.</text>
</comment>
<keyword evidence="6 16" id="KW-0679">Respiratory chain</keyword>
<evidence type="ECO:0000256" key="5">
    <source>
        <dbReference type="ARBA" id="ARBA00022617"/>
    </source>
</evidence>
<feature type="transmembrane region" description="Helical" evidence="16">
    <location>
        <begin position="229"/>
        <end position="251"/>
    </location>
</feature>
<comment type="cofactor">
    <cofactor evidence="16">
        <name>heme b</name>
        <dbReference type="ChEBI" id="CHEBI:60344"/>
    </cofactor>
    <text evidence="16">Binds 2 heme groups non-covalently.</text>
</comment>
<evidence type="ECO:0000313" key="19">
    <source>
        <dbReference type="EMBL" id="AXP85246.1"/>
    </source>
</evidence>
<evidence type="ECO:0000256" key="16">
    <source>
        <dbReference type="RuleBase" id="RU362117"/>
    </source>
</evidence>
<keyword evidence="9" id="KW-0999">Mitochondrion inner membrane</keyword>
<dbReference type="GO" id="GO:0046872">
    <property type="term" value="F:metal ion binding"/>
    <property type="evidence" value="ECO:0007669"/>
    <property type="project" value="UniProtKB-UniRule"/>
</dbReference>
<evidence type="ECO:0000256" key="8">
    <source>
        <dbReference type="ARBA" id="ARBA00022723"/>
    </source>
</evidence>
<comment type="subcellular location">
    <subcellularLocation>
        <location evidence="2">Mitochondrion inner membrane</location>
        <topology evidence="2">Multi-pass membrane protein</topology>
    </subcellularLocation>
</comment>
<keyword evidence="4 16" id="KW-0813">Transport</keyword>
<accession>A0A3G1SBZ5</accession>
<dbReference type="SUPFAM" id="SSF81648">
    <property type="entry name" value="a domain/subunit of cytochrome bc1 complex (Ubiquinol-cytochrome c reductase)"/>
    <property type="match status" value="1"/>
</dbReference>
<feature type="transmembrane region" description="Helical" evidence="16">
    <location>
        <begin position="308"/>
        <end position="325"/>
    </location>
</feature>
<feature type="transmembrane region" description="Helical" evidence="16">
    <location>
        <begin position="271"/>
        <end position="301"/>
    </location>
</feature>
<proteinExistence type="inferred from homology"/>
<dbReference type="InterPro" id="IPR036150">
    <property type="entry name" value="Cyt_b/b6_C_sf"/>
</dbReference>
<evidence type="ECO:0000256" key="1">
    <source>
        <dbReference type="ARBA" id="ARBA00002566"/>
    </source>
</evidence>
<keyword evidence="11 16" id="KW-1133">Transmembrane helix</keyword>
<feature type="transmembrane region" description="Helical" evidence="16">
    <location>
        <begin position="36"/>
        <end position="60"/>
    </location>
</feature>
<dbReference type="EMBL" id="MG839523">
    <property type="protein sequence ID" value="AXP85246.1"/>
    <property type="molecule type" value="Genomic_DNA"/>
</dbReference>
<comment type="similarity">
    <text evidence="16">Belongs to the cytochrome b family.</text>
</comment>
<dbReference type="InterPro" id="IPR005798">
    <property type="entry name" value="Cyt_b/b6_C"/>
</dbReference>
<evidence type="ECO:0000256" key="7">
    <source>
        <dbReference type="ARBA" id="ARBA00022692"/>
    </source>
</evidence>
<geneLocation type="mitochondrion" evidence="19"/>
<feature type="transmembrane region" description="Helical" evidence="16">
    <location>
        <begin position="80"/>
        <end position="100"/>
    </location>
</feature>
<dbReference type="PROSITE" id="PS51003">
    <property type="entry name" value="CYTB_CTER"/>
    <property type="match status" value="1"/>
</dbReference>
<dbReference type="GO" id="GO:0005743">
    <property type="term" value="C:mitochondrial inner membrane"/>
    <property type="evidence" value="ECO:0007669"/>
    <property type="project" value="UniProtKB-SubCell"/>
</dbReference>
<dbReference type="AlphaFoldDB" id="A0A3G1SBZ5"/>
<dbReference type="Gene3D" id="1.20.810.10">
    <property type="entry name" value="Cytochrome Bc1 Complex, Chain C"/>
    <property type="match status" value="1"/>
</dbReference>
<feature type="domain" description="Cytochrome b/b6 C-terminal region profile" evidence="18">
    <location>
        <begin position="209"/>
        <end position="350"/>
    </location>
</feature>
<evidence type="ECO:0000256" key="3">
    <source>
        <dbReference type="ARBA" id="ARBA00013531"/>
    </source>
</evidence>
<dbReference type="SUPFAM" id="SSF81342">
    <property type="entry name" value="Transmembrane di-heme cytochromes"/>
    <property type="match status" value="1"/>
</dbReference>
<dbReference type="GO" id="GO:0006122">
    <property type="term" value="P:mitochondrial electron transport, ubiquinol to cytochrome c"/>
    <property type="evidence" value="ECO:0007669"/>
    <property type="project" value="TreeGrafter"/>
</dbReference>
<keyword evidence="5 16" id="KW-0349">Heme</keyword>
<reference evidence="19" key="1">
    <citation type="journal article" date="2018" name="Parasitol Open">
        <title>The mitochondrial genomes of the mesozoans Intoshia linei, Dicyema sp. and Dicyema japonicum.</title>
        <authorList>
            <person name="Robertson H.E."/>
            <person name="Schiffer P.H."/>
            <person name="Telford M.J."/>
        </authorList>
    </citation>
    <scope>NUCLEOTIDE SEQUENCE</scope>
</reference>
<dbReference type="Pfam" id="PF00032">
    <property type="entry name" value="Cytochrom_B_C"/>
    <property type="match status" value="1"/>
</dbReference>
<organism evidence="19">
    <name type="scientific">Dicyema sp</name>
    <dbReference type="NCBI Taxonomy" id="48272"/>
    <lineage>
        <taxon>Eukaryota</taxon>
        <taxon>Metazoa</taxon>
        <taxon>Spiralia</taxon>
        <taxon>Lophotrochozoa</taxon>
        <taxon>Mesozoa</taxon>
        <taxon>Dicyemida</taxon>
        <taxon>Rhombozoa</taxon>
        <taxon>Dicyemidae</taxon>
        <taxon>Dicyema</taxon>
    </lineage>
</organism>